<evidence type="ECO:0000256" key="5">
    <source>
        <dbReference type="ARBA" id="ARBA00030350"/>
    </source>
</evidence>
<dbReference type="OrthoDB" id="523849at2759"/>
<feature type="signal peptide" evidence="6">
    <location>
        <begin position="1"/>
        <end position="23"/>
    </location>
</feature>
<comment type="caution">
    <text evidence="7">The sequence shown here is derived from an EMBL/GenBank/DDBJ whole genome shotgun (WGS) entry which is preliminary data.</text>
</comment>
<feature type="chain" id="PRO_5032270634" description="O-fucosyltransferase family protein" evidence="6">
    <location>
        <begin position="24"/>
        <end position="441"/>
    </location>
</feature>
<dbReference type="Proteomes" id="UP000650467">
    <property type="component" value="Unassembled WGS sequence"/>
</dbReference>
<dbReference type="GO" id="GO:0016740">
    <property type="term" value="F:transferase activity"/>
    <property type="evidence" value="ECO:0007669"/>
    <property type="project" value="UniProtKB-KW"/>
</dbReference>
<keyword evidence="6" id="KW-0732">Signal</keyword>
<evidence type="ECO:0000313" key="8">
    <source>
        <dbReference type="Proteomes" id="UP000650467"/>
    </source>
</evidence>
<dbReference type="InterPro" id="IPR019378">
    <property type="entry name" value="GDP-Fuc_O-FucTrfase"/>
</dbReference>
<dbReference type="EMBL" id="JAEHOC010000003">
    <property type="protein sequence ID" value="KAG2443430.1"/>
    <property type="molecule type" value="Genomic_DNA"/>
</dbReference>
<proteinExistence type="inferred from homology"/>
<dbReference type="PANTHER" id="PTHR31288:SF22">
    <property type="entry name" value="O-FUCOSYLTRANSFERASE 9"/>
    <property type="match status" value="1"/>
</dbReference>
<accession>A0A835TQG1</accession>
<protein>
    <recommendedName>
        <fullName evidence="5">O-fucosyltransferase family protein</fullName>
    </recommendedName>
</protein>
<evidence type="ECO:0000256" key="6">
    <source>
        <dbReference type="SAM" id="SignalP"/>
    </source>
</evidence>
<gene>
    <name evidence="7" type="ORF">HXX76_001788</name>
</gene>
<keyword evidence="8" id="KW-1185">Reference proteome</keyword>
<keyword evidence="3" id="KW-0294">Fucose metabolism</keyword>
<dbReference type="InterPro" id="IPR024709">
    <property type="entry name" value="FucosylTrfase_pln"/>
</dbReference>
<dbReference type="Pfam" id="PF10250">
    <property type="entry name" value="O-FucT"/>
    <property type="match status" value="1"/>
</dbReference>
<organism evidence="7 8">
    <name type="scientific">Chlamydomonas incerta</name>
    <dbReference type="NCBI Taxonomy" id="51695"/>
    <lineage>
        <taxon>Eukaryota</taxon>
        <taxon>Viridiplantae</taxon>
        <taxon>Chlorophyta</taxon>
        <taxon>core chlorophytes</taxon>
        <taxon>Chlorophyceae</taxon>
        <taxon>CS clade</taxon>
        <taxon>Chlamydomonadales</taxon>
        <taxon>Chlamydomonadaceae</taxon>
        <taxon>Chlamydomonas</taxon>
    </lineage>
</organism>
<evidence type="ECO:0000256" key="2">
    <source>
        <dbReference type="ARBA" id="ARBA00022679"/>
    </source>
</evidence>
<comment type="similarity">
    <text evidence="1">Belongs to the glycosyltransferase GT106 family.</text>
</comment>
<sequence length="441" mass="48972">MGAAALVLVALVALAFQIAQLEAAAQERQYLIPFMWHGPNNQINEIKEALALAKILGRTIVLPDLQAHLWTDKNKEPMLFKELFDVAHVKANADAVLMEELPAALGRPDWAGDMDAALLLVPPDQRMGKAALASQLLKPVPDAKWLPSPVSAWRGCSAEQVAELKSLVAPYRVLGVQTFHGLVYGSQWLAGPFPLECEDECCRAFKATAAFIRKSPAIYDMANTYIKERMGGKPYVAAHVRPYPDPCVKIWTQNDTTDRADKINQYCNNEYLLYRFAPSIKHLMTEYNIDTAFVMTHPKVREVVRAGLAAADITPHFMDLPDLKMPAGDKALSTGMTFSLLAMVEEAVCAQAKAFVGTKESSMSATIILERIGHGLDLNDSYTFFRRLGYEEKPITLPDWYKATNISTAGSSKWRSKIQERLRLHKEKMAAGKKRKKGPVA</sequence>
<evidence type="ECO:0000256" key="4">
    <source>
        <dbReference type="ARBA" id="ARBA00023277"/>
    </source>
</evidence>
<dbReference type="GO" id="GO:0006004">
    <property type="term" value="P:fucose metabolic process"/>
    <property type="evidence" value="ECO:0007669"/>
    <property type="project" value="UniProtKB-KW"/>
</dbReference>
<dbReference type="CDD" id="cd11296">
    <property type="entry name" value="O-FucT_like"/>
    <property type="match status" value="1"/>
</dbReference>
<evidence type="ECO:0000256" key="1">
    <source>
        <dbReference type="ARBA" id="ARBA00007737"/>
    </source>
</evidence>
<name>A0A835TQG1_CHLIN</name>
<dbReference type="Gene3D" id="3.40.50.11350">
    <property type="match status" value="1"/>
</dbReference>
<evidence type="ECO:0000313" key="7">
    <source>
        <dbReference type="EMBL" id="KAG2443430.1"/>
    </source>
</evidence>
<reference evidence="7" key="1">
    <citation type="journal article" date="2020" name="bioRxiv">
        <title>Comparative genomics of Chlamydomonas.</title>
        <authorList>
            <person name="Craig R.J."/>
            <person name="Hasan A.R."/>
            <person name="Ness R.W."/>
            <person name="Keightley P.D."/>
        </authorList>
    </citation>
    <scope>NUCLEOTIDE SEQUENCE</scope>
    <source>
        <strain evidence="7">SAG 7.73</strain>
    </source>
</reference>
<dbReference type="Gene3D" id="3.40.50.11340">
    <property type="match status" value="1"/>
</dbReference>
<keyword evidence="4" id="KW-0119">Carbohydrate metabolism</keyword>
<keyword evidence="2" id="KW-0808">Transferase</keyword>
<dbReference type="AlphaFoldDB" id="A0A835TQG1"/>
<evidence type="ECO:0000256" key="3">
    <source>
        <dbReference type="ARBA" id="ARBA00023253"/>
    </source>
</evidence>
<dbReference type="PANTHER" id="PTHR31288">
    <property type="entry name" value="O-FUCOSYLTRANSFERASE FAMILY PROTEIN"/>
    <property type="match status" value="1"/>
</dbReference>